<gene>
    <name evidence="1" type="ORF">STB1_57t00026</name>
</gene>
<dbReference type="AlphaFoldDB" id="Q60CW3"/>
<reference evidence="1" key="2">
    <citation type="submission" date="2006-08" db="EMBL/GenBank/DDBJ databases">
        <authorList>
            <person name="Childs K."/>
        </authorList>
    </citation>
    <scope>NUCLEOTIDE SEQUENCE</scope>
</reference>
<accession>Q60CW3</accession>
<evidence type="ECO:0000313" key="1">
    <source>
        <dbReference type="EMBL" id="AAV31190.2"/>
    </source>
</evidence>
<dbReference type="EMBL" id="AC151957">
    <property type="protein sequence ID" value="AAV31190.2"/>
    <property type="molecule type" value="Genomic_DNA"/>
</dbReference>
<name>Q60CW3_SOLTU</name>
<proteinExistence type="predicted"/>
<sequence>MKKLNEHPQLLLQLLNEITKRLQETTTGIESRQVLPHKVANNGIPRQPKTHQIRSSDALIEISSLKCDKFGHFPGLPQIQRDLN</sequence>
<organism evidence="1">
    <name type="scientific">Solanum tuberosum</name>
    <name type="common">Potato</name>
    <dbReference type="NCBI Taxonomy" id="4113"/>
    <lineage>
        <taxon>Eukaryota</taxon>
        <taxon>Viridiplantae</taxon>
        <taxon>Streptophyta</taxon>
        <taxon>Embryophyta</taxon>
        <taxon>Tracheophyta</taxon>
        <taxon>Spermatophyta</taxon>
        <taxon>Magnoliopsida</taxon>
        <taxon>eudicotyledons</taxon>
        <taxon>Gunneridae</taxon>
        <taxon>Pentapetalae</taxon>
        <taxon>asterids</taxon>
        <taxon>lamiids</taxon>
        <taxon>Solanales</taxon>
        <taxon>Solanaceae</taxon>
        <taxon>Solanoideae</taxon>
        <taxon>Solaneae</taxon>
        <taxon>Solanum</taxon>
    </lineage>
</organism>
<protein>
    <submittedName>
        <fullName evidence="1">Uncharacterized protein</fullName>
    </submittedName>
</protein>
<reference evidence="1" key="1">
    <citation type="submission" date="2004-10" db="EMBL/GenBank/DDBJ databases">
        <authorList>
            <person name="Buell R."/>
            <person name="Liu J."/>
            <person name="Childs K."/>
            <person name="Zaborsky J."/>
            <person name="Tallon L."/>
            <person name="Wirtz U."/>
            <person name="Wei F."/>
            <person name="Kuang H."/>
            <person name="Zhang P."/>
            <person name="Marano M."/>
            <person name="Baker B."/>
        </authorList>
    </citation>
    <scope>NUCLEOTIDE SEQUENCE</scope>
</reference>